<reference evidence="1 2" key="1">
    <citation type="submission" date="2018-10" db="EMBL/GenBank/DDBJ databases">
        <title>Genome sequencing of Arthrobacter oryzae TNB02.</title>
        <authorList>
            <person name="Cho Y.-J."/>
            <person name="Cho A."/>
            <person name="Kim O.-S."/>
        </authorList>
    </citation>
    <scope>NUCLEOTIDE SEQUENCE [LARGE SCALE GENOMIC DNA]</scope>
    <source>
        <strain evidence="1 2">TNB02</strain>
    </source>
</reference>
<dbReference type="Proteomes" id="UP000273807">
    <property type="component" value="Unassembled WGS sequence"/>
</dbReference>
<dbReference type="EMBL" id="RBED01000078">
    <property type="protein sequence ID" value="RNL57254.1"/>
    <property type="molecule type" value="Genomic_DNA"/>
</dbReference>
<evidence type="ECO:0000313" key="1">
    <source>
        <dbReference type="EMBL" id="RNL57254.1"/>
    </source>
</evidence>
<organism evidence="1 2">
    <name type="scientific">Arthrobacter oryzae</name>
    <dbReference type="NCBI Taxonomy" id="409290"/>
    <lineage>
        <taxon>Bacteria</taxon>
        <taxon>Bacillati</taxon>
        <taxon>Actinomycetota</taxon>
        <taxon>Actinomycetes</taxon>
        <taxon>Micrococcales</taxon>
        <taxon>Micrococcaceae</taxon>
        <taxon>Arthrobacter</taxon>
    </lineage>
</organism>
<proteinExistence type="predicted"/>
<protein>
    <submittedName>
        <fullName evidence="1">Uncharacterized protein</fullName>
    </submittedName>
</protein>
<gene>
    <name evidence="1" type="ORF">D7003_07300</name>
</gene>
<dbReference type="OrthoDB" id="4951547at2"/>
<dbReference type="AlphaFoldDB" id="A0A3N0C3N7"/>
<name>A0A3N0C3N7_9MICC</name>
<sequence>MLIFRNNGNTSSPSFAPQFFIVGNTGTVLLSKATYTGTTTAPSSVNFVVESCSGTWNETTGACQGTPGTIASVLTTPTGSSSASVVSTTVPEHPDTAVRFRATVKFSGNVPNSPATTLTFGVAVDRTYVRAATTTGG</sequence>
<accession>A0A3N0C3N7</accession>
<comment type="caution">
    <text evidence="1">The sequence shown here is derived from an EMBL/GenBank/DDBJ whole genome shotgun (WGS) entry which is preliminary data.</text>
</comment>
<keyword evidence="2" id="KW-1185">Reference proteome</keyword>
<evidence type="ECO:0000313" key="2">
    <source>
        <dbReference type="Proteomes" id="UP000273807"/>
    </source>
</evidence>
<dbReference type="RefSeq" id="WP_123254805.1">
    <property type="nucleotide sequence ID" value="NZ_RBED01000078.1"/>
</dbReference>